<dbReference type="GO" id="GO:0005576">
    <property type="term" value="C:extracellular region"/>
    <property type="evidence" value="ECO:0007669"/>
    <property type="project" value="TreeGrafter"/>
</dbReference>
<keyword evidence="2" id="KW-0812">Transmembrane</keyword>
<dbReference type="OrthoDB" id="4741753at2"/>
<evidence type="ECO:0000256" key="1">
    <source>
        <dbReference type="SAM" id="MobiDB-lite"/>
    </source>
</evidence>
<comment type="caution">
    <text evidence="5">The sequence shown here is derived from an EMBL/GenBank/DDBJ whole genome shotgun (WGS) entry which is preliminary data.</text>
</comment>
<dbReference type="AlphaFoldDB" id="A0A6I4WEB7"/>
<dbReference type="EMBL" id="WUTW01000010">
    <property type="protein sequence ID" value="MXQ68071.1"/>
    <property type="molecule type" value="Genomic_DNA"/>
</dbReference>
<feature type="region of interest" description="Disordered" evidence="1">
    <location>
        <begin position="353"/>
        <end position="414"/>
    </location>
</feature>
<keyword evidence="2" id="KW-1133">Transmembrane helix</keyword>
<feature type="transmembrane region" description="Helical" evidence="2">
    <location>
        <begin position="12"/>
        <end position="35"/>
    </location>
</feature>
<feature type="domain" description="Mammalian cell entry C-terminal" evidence="4">
    <location>
        <begin position="123"/>
        <end position="300"/>
    </location>
</feature>
<reference evidence="5 6" key="1">
    <citation type="submission" date="2019-12" db="EMBL/GenBank/DDBJ databases">
        <title>Nocardia macrotermitis sp. nov. and Nocardia aurantia sp. nov., isolated from the gut of the fungus growing-termite Macrotermes natalensis.</title>
        <authorList>
            <person name="Christine B."/>
            <person name="Rene B."/>
        </authorList>
    </citation>
    <scope>NUCLEOTIDE SEQUENCE [LARGE SCALE GENOMIC DNA]</scope>
    <source>
        <strain evidence="5 6">DSM 102126</strain>
    </source>
</reference>
<dbReference type="Pfam" id="PF02470">
    <property type="entry name" value="MlaD"/>
    <property type="match status" value="1"/>
</dbReference>
<dbReference type="InterPro" id="IPR003399">
    <property type="entry name" value="Mce/MlaD"/>
</dbReference>
<evidence type="ECO:0000256" key="2">
    <source>
        <dbReference type="SAM" id="Phobius"/>
    </source>
</evidence>
<evidence type="ECO:0000313" key="5">
    <source>
        <dbReference type="EMBL" id="MXQ68071.1"/>
    </source>
</evidence>
<evidence type="ECO:0000313" key="6">
    <source>
        <dbReference type="Proteomes" id="UP000431901"/>
    </source>
</evidence>
<dbReference type="InterPro" id="IPR024516">
    <property type="entry name" value="Mce_C"/>
</dbReference>
<gene>
    <name evidence="5" type="ORF">GQ466_29050</name>
</gene>
<dbReference type="InterPro" id="IPR052336">
    <property type="entry name" value="MlaD_Phospholipid_Transporter"/>
</dbReference>
<dbReference type="NCBIfam" id="TIGR00996">
    <property type="entry name" value="Mtu_fam_mce"/>
    <property type="match status" value="1"/>
</dbReference>
<evidence type="ECO:0000259" key="3">
    <source>
        <dbReference type="Pfam" id="PF02470"/>
    </source>
</evidence>
<dbReference type="Proteomes" id="UP000431901">
    <property type="component" value="Unassembled WGS sequence"/>
</dbReference>
<dbReference type="PANTHER" id="PTHR33371">
    <property type="entry name" value="INTERMEMBRANE PHOSPHOLIPID TRANSPORT SYSTEM BINDING PROTEIN MLAD-RELATED"/>
    <property type="match status" value="1"/>
</dbReference>
<dbReference type="RefSeq" id="WP_161106257.1">
    <property type="nucleotide sequence ID" value="NZ_JBHLYI010000020.1"/>
</dbReference>
<dbReference type="Pfam" id="PF11887">
    <property type="entry name" value="Mce4_CUP1"/>
    <property type="match status" value="1"/>
</dbReference>
<feature type="domain" description="Mce/MlaD" evidence="3">
    <location>
        <begin position="40"/>
        <end position="115"/>
    </location>
</feature>
<feature type="compositionally biased region" description="Low complexity" evidence="1">
    <location>
        <begin position="390"/>
        <end position="414"/>
    </location>
</feature>
<protein>
    <submittedName>
        <fullName evidence="5">MCE family protein</fullName>
    </submittedName>
</protein>
<organism evidence="5 6">
    <name type="scientific">Actinomadura rayongensis</name>
    <dbReference type="NCBI Taxonomy" id="1429076"/>
    <lineage>
        <taxon>Bacteria</taxon>
        <taxon>Bacillati</taxon>
        <taxon>Actinomycetota</taxon>
        <taxon>Actinomycetes</taxon>
        <taxon>Streptosporangiales</taxon>
        <taxon>Thermomonosporaceae</taxon>
        <taxon>Actinomadura</taxon>
    </lineage>
</organism>
<proteinExistence type="predicted"/>
<name>A0A6I4WEB7_9ACTN</name>
<accession>A0A6I4WEB7</accession>
<dbReference type="PANTHER" id="PTHR33371:SF16">
    <property type="entry name" value="MCE-FAMILY PROTEIN MCE3F"/>
    <property type="match status" value="1"/>
</dbReference>
<dbReference type="InterPro" id="IPR005693">
    <property type="entry name" value="Mce"/>
</dbReference>
<keyword evidence="2" id="KW-0472">Membrane</keyword>
<sequence>MITLQTKIKNIAFAIIGLLAMGYVALNYANLGWLLGQRDYYIVSVELPQTGGLTTNADVTYRGMSIGRVGTVHLTDDGVLADLRIKDGAPKIPARTQAVVANRSAVGEEYIDLRPTADGGPYLAAGARIPRSATQIPAPVTELLSSLSDFAASVPPDALRTFVNEIGLAFNGQGQNLGALLDSTHTFVEKADKNAAPTTGLIDNSAAVLATQNDLSQSITSFGRNARLLAEQLRKSDPDLRRLIAAAPGASSELSKLVDQLDPSFSVLLANLTTTSDVLKNRAPVFDELAARLPGVVAAANSMIAKRGDQYVLNFGMVPTFFNPEPCTDGYGGTPYRNGNDLTAGKPFNTAARCASPPSTGKNVRGSANVPNYGKLPPPARAGSLGLPESALPGALAEPGLPAPGGTLLSPSAG</sequence>
<keyword evidence="6" id="KW-1185">Reference proteome</keyword>
<evidence type="ECO:0000259" key="4">
    <source>
        <dbReference type="Pfam" id="PF11887"/>
    </source>
</evidence>